<dbReference type="PANTHER" id="PTHR44329:SF214">
    <property type="entry name" value="PROTEIN KINASE DOMAIN-CONTAINING PROTEIN"/>
    <property type="match status" value="1"/>
</dbReference>
<evidence type="ECO:0000313" key="9">
    <source>
        <dbReference type="Proteomes" id="UP000650467"/>
    </source>
</evidence>
<evidence type="ECO:0000256" key="2">
    <source>
        <dbReference type="ARBA" id="ARBA00022741"/>
    </source>
</evidence>
<dbReference type="EMBL" id="JAEHOC010000108">
    <property type="protein sequence ID" value="KAG2422422.1"/>
    <property type="molecule type" value="Genomic_DNA"/>
</dbReference>
<dbReference type="GO" id="GO:0005524">
    <property type="term" value="F:ATP binding"/>
    <property type="evidence" value="ECO:0007669"/>
    <property type="project" value="UniProtKB-UniRule"/>
</dbReference>
<gene>
    <name evidence="8" type="ORF">HXX76_016037</name>
</gene>
<feature type="region of interest" description="Disordered" evidence="6">
    <location>
        <begin position="832"/>
        <end position="869"/>
    </location>
</feature>
<dbReference type="InterPro" id="IPR000719">
    <property type="entry name" value="Prot_kinase_dom"/>
</dbReference>
<evidence type="ECO:0000256" key="6">
    <source>
        <dbReference type="SAM" id="MobiDB-lite"/>
    </source>
</evidence>
<feature type="region of interest" description="Disordered" evidence="6">
    <location>
        <begin position="457"/>
        <end position="557"/>
    </location>
</feature>
<feature type="domain" description="Protein kinase" evidence="7">
    <location>
        <begin position="1143"/>
        <end position="1528"/>
    </location>
</feature>
<feature type="compositionally biased region" description="Low complexity" evidence="6">
    <location>
        <begin position="904"/>
        <end position="915"/>
    </location>
</feature>
<keyword evidence="4 5" id="KW-0067">ATP-binding</keyword>
<keyword evidence="3" id="KW-0418">Kinase</keyword>
<evidence type="ECO:0000256" key="5">
    <source>
        <dbReference type="PROSITE-ProRule" id="PRU10141"/>
    </source>
</evidence>
<keyword evidence="1" id="KW-0808">Transferase</keyword>
<evidence type="ECO:0000313" key="8">
    <source>
        <dbReference type="EMBL" id="KAG2422422.1"/>
    </source>
</evidence>
<evidence type="ECO:0000256" key="4">
    <source>
        <dbReference type="ARBA" id="ARBA00022840"/>
    </source>
</evidence>
<dbReference type="SMART" id="SM00220">
    <property type="entry name" value="S_TKc"/>
    <property type="match status" value="1"/>
</dbReference>
<feature type="region of interest" description="Disordered" evidence="6">
    <location>
        <begin position="904"/>
        <end position="972"/>
    </location>
</feature>
<dbReference type="InterPro" id="IPR008271">
    <property type="entry name" value="Ser/Thr_kinase_AS"/>
</dbReference>
<dbReference type="PROSITE" id="PS00108">
    <property type="entry name" value="PROTEIN_KINASE_ST"/>
    <property type="match status" value="1"/>
</dbReference>
<feature type="compositionally biased region" description="Low complexity" evidence="6">
    <location>
        <begin position="960"/>
        <end position="972"/>
    </location>
</feature>
<dbReference type="Pfam" id="PF00069">
    <property type="entry name" value="Pkinase"/>
    <property type="match status" value="1"/>
</dbReference>
<organism evidence="8 9">
    <name type="scientific">Chlamydomonas incerta</name>
    <dbReference type="NCBI Taxonomy" id="51695"/>
    <lineage>
        <taxon>Eukaryota</taxon>
        <taxon>Viridiplantae</taxon>
        <taxon>Chlorophyta</taxon>
        <taxon>core chlorophytes</taxon>
        <taxon>Chlorophyceae</taxon>
        <taxon>CS clade</taxon>
        <taxon>Chlamydomonadales</taxon>
        <taxon>Chlamydomonadaceae</taxon>
        <taxon>Chlamydomonas</taxon>
    </lineage>
</organism>
<feature type="compositionally biased region" description="Low complexity" evidence="6">
    <location>
        <begin position="514"/>
        <end position="534"/>
    </location>
</feature>
<proteinExistence type="predicted"/>
<reference evidence="8" key="1">
    <citation type="journal article" date="2020" name="bioRxiv">
        <title>Comparative genomics of Chlamydomonas.</title>
        <authorList>
            <person name="Craig R.J."/>
            <person name="Hasan A.R."/>
            <person name="Ness R.W."/>
            <person name="Keightley P.D."/>
        </authorList>
    </citation>
    <scope>NUCLEOTIDE SEQUENCE</scope>
    <source>
        <strain evidence="8">SAG 7.73</strain>
    </source>
</reference>
<sequence>MLSCFRGCVAAGPKATGKHILRETAACPPVAGEDATTKARHSTAAAGSTGSDTGATTGALLRLLPVLASINAGGGGGWCSGLQASCEAVVQGGGLEAAHASVYLVPGGLHGDGGGSSWAFGRRNSSTALQPRLACQVAFAGPSTTPAASSSHAVEMSVTDILFTATAMAPQHPAAPCATPCRLPVLALPLVAFRQAPASAAGGLHARSAAPAAGSAAPQQEWAEAAPASSGVLAPGAAAADRGCSTPVLPLPGDWAHLAEAHGCRQFAVAGIWAGEELVGALAMATTAARRPASWTPEALHAVAAQLTANVTQAVAVLGEALPALLSAGTISQVVAALGGAAAAEAERIAHTSGAVRVAFLHKHPNQQQQQARALSATNALASGATAATAAVFTLDPSAATAVGAGAEGATPVSSSGLQQPPASSAPASLRRRQRPSCEVVMDRDRALLQMLMASRGSEGMQQQRQQHGHNKAPLSEEAGGVGGSSVGGRFSRLSGTQGATDPAAAGGSRRRSPLLLESLPPKALSSVGPRTGEALGGGPGAGPTAGERADSSGGSGLRRMLSFVSAASREAGGGSASGFALQPAAPPCRGHTLPLPGTLLAEALSKGAAGLCVDDCAAHVQDTKAFPRDLVLTRDAPMPLSLALATSAAASDKSSGSFAAGGGGASGGPRFSSDSRRNILVGGSPPATTAGGGGAGGGSHCGCVSGFNASRVSGSDGGYGREYEGGEGGGARGRGAGPVLALYVAFGQPLPMPLLQAVVRSLRELLTAVEPLVATRLMARCGGGLLAEEWRHLQAELQQKTPRAKGGGAASVVDTPIAAAAAAYYCEKEEEAAAAAEAEEAEEAEEESEEESEEEEEDSSGEGAGGLLDTLLCNGELKRALLDTNNNRAADAAATTPHELMARAGGAPPARAAALATSPSGVATGSSEGGASSPRARALVQQLMDAQHQPPSAKPPAAAPAAGGGPPRKSLLRRLLLGGPAAATAAAAAAVPRHAARAQSLPPSPPPLPSALRRQATDLGPCGECGRSQQSQQHDGRDSGSRTLMRTWTTAEEDRGGGGRMSTSADPAWAPTRGGMPVVRSRSSVSFQLEAAESPRGASKLAPVIAVMHERLKSAQAAKMLARAANQCRVQQASRQTDLEALALLQEVGRGGYGVVYRGKYYGSEVAVKVIQEAKCNISAAAAAAAAKGGTLGTRASSSDAAADGAGWGAVADAGGCTADGSGTLHKHNIHDAIELVASVSMAHPNIVQVLTFFTDCRLASGGAAVPARIVSTPSPAADAATAAGPPAAGAAGVEALARKAQGDAPCLVLVMEFCDCGSLSDAIDNGLFLRHLPPAPAAAHTDAASAKKPPLLGISFRAVMLTLLEVALALRHMHSLHLVHCDLKPQNVLLKSNPRDPRGFTAKLSDFGLSKTMAHDDEGQLVIDEALASGTMTHVAPEVFMGERPLGAAVDVYAFGILMVQIVAGVGLYPGLTPQQIAFGVSHEGLRPAFPRWVPRPYRELACKCWHPTAAARPSAEQLVAALQQLGASGSQWAAATPAAQR</sequence>
<protein>
    <recommendedName>
        <fullName evidence="7">Protein kinase domain-containing protein</fullName>
    </recommendedName>
</protein>
<feature type="binding site" evidence="5">
    <location>
        <position position="1170"/>
    </location>
    <ligand>
        <name>ATP</name>
        <dbReference type="ChEBI" id="CHEBI:30616"/>
    </ligand>
</feature>
<evidence type="ECO:0000256" key="1">
    <source>
        <dbReference type="ARBA" id="ARBA00022679"/>
    </source>
</evidence>
<feature type="compositionally biased region" description="Acidic residues" evidence="6">
    <location>
        <begin position="832"/>
        <end position="861"/>
    </location>
</feature>
<evidence type="ECO:0000256" key="3">
    <source>
        <dbReference type="ARBA" id="ARBA00022777"/>
    </source>
</evidence>
<keyword evidence="9" id="KW-1185">Reference proteome</keyword>
<feature type="region of interest" description="Disordered" evidence="6">
    <location>
        <begin position="995"/>
        <end position="1078"/>
    </location>
</feature>
<name>A0A835S7Z1_CHLIN</name>
<keyword evidence="2 5" id="KW-0547">Nucleotide-binding</keyword>
<dbReference type="Gene3D" id="1.10.510.10">
    <property type="entry name" value="Transferase(Phosphotransferase) domain 1"/>
    <property type="match status" value="1"/>
</dbReference>
<dbReference type="InterPro" id="IPR017441">
    <property type="entry name" value="Protein_kinase_ATP_BS"/>
</dbReference>
<feature type="region of interest" description="Disordered" evidence="6">
    <location>
        <begin position="407"/>
        <end position="437"/>
    </location>
</feature>
<dbReference type="GO" id="GO:0004674">
    <property type="term" value="F:protein serine/threonine kinase activity"/>
    <property type="evidence" value="ECO:0007669"/>
    <property type="project" value="TreeGrafter"/>
</dbReference>
<dbReference type="PROSITE" id="PS50011">
    <property type="entry name" value="PROTEIN_KINASE_DOM"/>
    <property type="match status" value="1"/>
</dbReference>
<dbReference type="InterPro" id="IPR051681">
    <property type="entry name" value="Ser/Thr_Kinases-Pseudokinases"/>
</dbReference>
<feature type="region of interest" description="Disordered" evidence="6">
    <location>
        <begin position="654"/>
        <end position="696"/>
    </location>
</feature>
<dbReference type="PROSITE" id="PS00107">
    <property type="entry name" value="PROTEIN_KINASE_ATP"/>
    <property type="match status" value="1"/>
</dbReference>
<comment type="caution">
    <text evidence="8">The sequence shown here is derived from an EMBL/GenBank/DDBJ whole genome shotgun (WGS) entry which is preliminary data.</text>
</comment>
<dbReference type="SUPFAM" id="SSF56112">
    <property type="entry name" value="Protein kinase-like (PK-like)"/>
    <property type="match status" value="1"/>
</dbReference>
<feature type="compositionally biased region" description="Polar residues" evidence="6">
    <location>
        <begin position="412"/>
        <end position="427"/>
    </location>
</feature>
<feature type="compositionally biased region" description="Gly residues" evidence="6">
    <location>
        <begin position="535"/>
        <end position="544"/>
    </location>
</feature>
<dbReference type="Gene3D" id="3.30.200.20">
    <property type="entry name" value="Phosphorylase Kinase, domain 1"/>
    <property type="match status" value="1"/>
</dbReference>
<evidence type="ECO:0000259" key="7">
    <source>
        <dbReference type="PROSITE" id="PS50011"/>
    </source>
</evidence>
<dbReference type="PANTHER" id="PTHR44329">
    <property type="entry name" value="SERINE/THREONINE-PROTEIN KINASE TNNI3K-RELATED"/>
    <property type="match status" value="1"/>
</dbReference>
<feature type="compositionally biased region" description="Polar residues" evidence="6">
    <location>
        <begin position="918"/>
        <end position="931"/>
    </location>
</feature>
<accession>A0A835S7Z1</accession>
<dbReference type="Proteomes" id="UP000650467">
    <property type="component" value="Unassembled WGS sequence"/>
</dbReference>
<feature type="compositionally biased region" description="Polar residues" evidence="6">
    <location>
        <begin position="1042"/>
        <end position="1051"/>
    </location>
</feature>
<dbReference type="InterPro" id="IPR011009">
    <property type="entry name" value="Kinase-like_dom_sf"/>
</dbReference>
<dbReference type="OrthoDB" id="10621323at2759"/>